<dbReference type="AlphaFoldDB" id="A0A915BUN8"/>
<name>A0A915BUN8_PARUN</name>
<proteinExistence type="predicted"/>
<sequence>SSGLWATARPFNRSVRSCGCQAGLHGTMSGRKITCRRT</sequence>
<keyword evidence="1" id="KW-1185">Reference proteome</keyword>
<evidence type="ECO:0000313" key="1">
    <source>
        <dbReference type="Proteomes" id="UP000887569"/>
    </source>
</evidence>
<dbReference type="Proteomes" id="UP000887569">
    <property type="component" value="Unplaced"/>
</dbReference>
<dbReference type="WBParaSite" id="PgR060_g038_t01">
    <property type="protein sequence ID" value="PgR060_g038_t01"/>
    <property type="gene ID" value="PgR060_g038"/>
</dbReference>
<accession>A0A915BUN8</accession>
<evidence type="ECO:0000313" key="2">
    <source>
        <dbReference type="WBParaSite" id="PgR060_g038_t01"/>
    </source>
</evidence>
<protein>
    <submittedName>
        <fullName evidence="2">Uncharacterized protein</fullName>
    </submittedName>
</protein>
<reference evidence="2" key="1">
    <citation type="submission" date="2022-11" db="UniProtKB">
        <authorList>
            <consortium name="WormBaseParasite"/>
        </authorList>
    </citation>
    <scope>IDENTIFICATION</scope>
</reference>
<organism evidence="1 2">
    <name type="scientific">Parascaris univalens</name>
    <name type="common">Nematode worm</name>
    <dbReference type="NCBI Taxonomy" id="6257"/>
    <lineage>
        <taxon>Eukaryota</taxon>
        <taxon>Metazoa</taxon>
        <taxon>Ecdysozoa</taxon>
        <taxon>Nematoda</taxon>
        <taxon>Chromadorea</taxon>
        <taxon>Rhabditida</taxon>
        <taxon>Spirurina</taxon>
        <taxon>Ascaridomorpha</taxon>
        <taxon>Ascaridoidea</taxon>
        <taxon>Ascarididae</taxon>
        <taxon>Parascaris</taxon>
    </lineage>
</organism>